<evidence type="ECO:0000256" key="8">
    <source>
        <dbReference type="ARBA" id="ARBA00022824"/>
    </source>
</evidence>
<keyword evidence="5" id="KW-0813">Transport</keyword>
<dbReference type="OrthoDB" id="27095at2759"/>
<protein>
    <recommendedName>
        <fullName evidence="4">Protein SOP4</fullName>
    </recommendedName>
</protein>
<evidence type="ECO:0000313" key="14">
    <source>
        <dbReference type="EMBL" id="GAV53233.1"/>
    </source>
</evidence>
<keyword evidence="11" id="KW-0472">Membrane</keyword>
<organism evidence="14 15">
    <name type="scientific">Zygosaccharomyces rouxii</name>
    <dbReference type="NCBI Taxonomy" id="4956"/>
    <lineage>
        <taxon>Eukaryota</taxon>
        <taxon>Fungi</taxon>
        <taxon>Dikarya</taxon>
        <taxon>Ascomycota</taxon>
        <taxon>Saccharomycotina</taxon>
        <taxon>Saccharomycetes</taxon>
        <taxon>Saccharomycetales</taxon>
        <taxon>Saccharomycetaceae</taxon>
        <taxon>Zygosaccharomyces</taxon>
    </lineage>
</organism>
<comment type="similarity">
    <text evidence="3">Belongs to the SOP4 family.</text>
</comment>
<evidence type="ECO:0000256" key="5">
    <source>
        <dbReference type="ARBA" id="ARBA00022448"/>
    </source>
</evidence>
<evidence type="ECO:0000256" key="4">
    <source>
        <dbReference type="ARBA" id="ARBA00020106"/>
    </source>
</evidence>
<keyword evidence="6" id="KW-0812">Transmembrane</keyword>
<comment type="caution">
    <text evidence="14">The sequence shown here is derived from an EMBL/GenBank/DDBJ whole genome shotgun (WGS) entry which is preliminary data.</text>
</comment>
<feature type="signal peptide" evidence="13">
    <location>
        <begin position="1"/>
        <end position="19"/>
    </location>
</feature>
<keyword evidence="10" id="KW-1133">Transmembrane helix</keyword>
<evidence type="ECO:0000256" key="13">
    <source>
        <dbReference type="SAM" id="SignalP"/>
    </source>
</evidence>
<evidence type="ECO:0000256" key="7">
    <source>
        <dbReference type="ARBA" id="ARBA00022729"/>
    </source>
</evidence>
<comment type="function">
    <text evidence="1">Involved in the export of PMA1, possibly through the monitoring or assisting of PMA1 folding and acquisition of competence to enter vesicles.</text>
</comment>
<comment type="subcellular location">
    <subcellularLocation>
        <location evidence="2">Endoplasmic reticulum membrane</location>
        <topology evidence="2">Single-pass type I membrane protein</topology>
    </subcellularLocation>
</comment>
<evidence type="ECO:0000256" key="12">
    <source>
        <dbReference type="ARBA" id="ARBA00023180"/>
    </source>
</evidence>
<proteinExistence type="inferred from homology"/>
<dbReference type="GO" id="GO:0015031">
    <property type="term" value="P:protein transport"/>
    <property type="evidence" value="ECO:0007669"/>
    <property type="project" value="UniProtKB-KW"/>
</dbReference>
<dbReference type="AlphaFoldDB" id="A0A1Q3ACH0"/>
<evidence type="ECO:0000256" key="6">
    <source>
        <dbReference type="ARBA" id="ARBA00022692"/>
    </source>
</evidence>
<accession>A0A1Q3ACH0</accession>
<evidence type="ECO:0000256" key="9">
    <source>
        <dbReference type="ARBA" id="ARBA00022927"/>
    </source>
</evidence>
<name>A0A1Q3ACH0_ZYGRO</name>
<evidence type="ECO:0000256" key="1">
    <source>
        <dbReference type="ARBA" id="ARBA00002205"/>
    </source>
</evidence>
<keyword evidence="8" id="KW-0256">Endoplasmic reticulum</keyword>
<feature type="chain" id="PRO_5012207958" description="Protein SOP4" evidence="13">
    <location>
        <begin position="20"/>
        <end position="231"/>
    </location>
</feature>
<dbReference type="InterPro" id="IPR031395">
    <property type="entry name" value="Sop4"/>
</dbReference>
<reference evidence="14 15" key="1">
    <citation type="submission" date="2016-08" db="EMBL/GenBank/DDBJ databases">
        <title>Draft genome sequence of allopolyploid Zygosaccharomyces rouxii.</title>
        <authorList>
            <person name="Watanabe J."/>
            <person name="Uehara K."/>
            <person name="Mogi Y."/>
            <person name="Tsukioka Y."/>
        </authorList>
    </citation>
    <scope>NUCLEOTIDE SEQUENCE [LARGE SCALE GENOMIC DNA]</scope>
    <source>
        <strain evidence="14 15">NBRC 110957</strain>
    </source>
</reference>
<evidence type="ECO:0000256" key="3">
    <source>
        <dbReference type="ARBA" id="ARBA00007486"/>
    </source>
</evidence>
<evidence type="ECO:0000256" key="2">
    <source>
        <dbReference type="ARBA" id="ARBA00004115"/>
    </source>
</evidence>
<keyword evidence="12" id="KW-0325">Glycoprotein</keyword>
<evidence type="ECO:0000313" key="15">
    <source>
        <dbReference type="Proteomes" id="UP000187013"/>
    </source>
</evidence>
<keyword evidence="7 13" id="KW-0732">Signal</keyword>
<keyword evidence="9" id="KW-0653">Protein transport</keyword>
<dbReference type="Proteomes" id="UP000187013">
    <property type="component" value="Unassembled WGS sequence"/>
</dbReference>
<dbReference type="EMBL" id="BDGX01000035">
    <property type="protein sequence ID" value="GAV53233.1"/>
    <property type="molecule type" value="Genomic_DNA"/>
</dbReference>
<dbReference type="GO" id="GO:0005789">
    <property type="term" value="C:endoplasmic reticulum membrane"/>
    <property type="evidence" value="ECO:0007669"/>
    <property type="project" value="UniProtKB-SubCell"/>
</dbReference>
<gene>
    <name evidence="14" type="ORF">ZYGR_0AI05170</name>
</gene>
<sequence>MQLVFLATLLCGFLSTVSAITVKGRFDVDTINITGVTWSKTFFKLYQVGNYSGLPYHAKAQLKNDNGDFEFQNLPVNPGLNATTYFVLYSGSVDFNLKPNRVLVELINKDGDGESVEINAYRNVFGKEYFPSPDIVHPEELEPIETDPFIPITLVQMAPVRAYYEQRNTGMLQSGPLATLLDARWKQAGWITLIILMVFPIILEKLDPETAKAVSDEKLRKQREMYQIKQE</sequence>
<evidence type="ECO:0000256" key="10">
    <source>
        <dbReference type="ARBA" id="ARBA00022989"/>
    </source>
</evidence>
<dbReference type="Pfam" id="PF17081">
    <property type="entry name" value="SOP4"/>
    <property type="match status" value="1"/>
</dbReference>
<evidence type="ECO:0000256" key="11">
    <source>
        <dbReference type="ARBA" id="ARBA00023136"/>
    </source>
</evidence>